<gene>
    <name evidence="1" type="ORF">TI39_contig4155g00005</name>
</gene>
<dbReference type="InterPro" id="IPR036412">
    <property type="entry name" value="HAD-like_sf"/>
</dbReference>
<evidence type="ECO:0000313" key="2">
    <source>
        <dbReference type="Proteomes" id="UP000033647"/>
    </source>
</evidence>
<dbReference type="SUPFAM" id="SSF56784">
    <property type="entry name" value="HAD-like"/>
    <property type="match status" value="1"/>
</dbReference>
<sequence length="278" mass="31102">MEPPPVKACLFDMDGLLLNTEDLITVCINIILRKYGKLDLPWSLKARIQGRSAEASDEILQDWAQLPIDRDEYKRQQKALHDRIFPTSEPLPGVVELLRRLDSTSGISLALATSSTQAIFKTKTAGCRSLFDCFPHDCQVLGDDPRVEHHKPAPDIYLQALACVNDRRETVDGQESVTAAECLVLEDSIQGVDAGKRAGMQVLWVPHRGLLHELLQGDVANDDVRKHFQEVFGMDPKVPIRGLEIEALADHIQEATLGWIRMLTSLEHFPYALYGLSN</sequence>
<dbReference type="EMBL" id="LAFY01004114">
    <property type="protein sequence ID" value="KJX94840.1"/>
    <property type="molecule type" value="Genomic_DNA"/>
</dbReference>
<dbReference type="FunFam" id="1.10.150.240:FF:000001">
    <property type="entry name" value="Haloacid dehalogenase-like hydrolase domain"/>
    <property type="match status" value="1"/>
</dbReference>
<dbReference type="AlphaFoldDB" id="A0A0F4GF77"/>
<dbReference type="Gene3D" id="1.10.150.240">
    <property type="entry name" value="Putative phosphatase, domain 2"/>
    <property type="match status" value="1"/>
</dbReference>
<dbReference type="Gene3D" id="3.40.50.1000">
    <property type="entry name" value="HAD superfamily/HAD-like"/>
    <property type="match status" value="1"/>
</dbReference>
<dbReference type="InterPro" id="IPR041492">
    <property type="entry name" value="HAD_2"/>
</dbReference>
<dbReference type="PANTHER" id="PTHR18901:SF38">
    <property type="entry name" value="PSEUDOURIDINE-5'-PHOSPHATASE"/>
    <property type="match status" value="1"/>
</dbReference>
<dbReference type="NCBIfam" id="TIGR01509">
    <property type="entry name" value="HAD-SF-IA-v3"/>
    <property type="match status" value="1"/>
</dbReference>
<dbReference type="InterPro" id="IPR023198">
    <property type="entry name" value="PGP-like_dom2"/>
</dbReference>
<dbReference type="OrthoDB" id="40579at2759"/>
<dbReference type="InterPro" id="IPR006439">
    <property type="entry name" value="HAD-SF_hydro_IA"/>
</dbReference>
<dbReference type="SFLD" id="SFLDS00003">
    <property type="entry name" value="Haloacid_Dehalogenase"/>
    <property type="match status" value="1"/>
</dbReference>
<keyword evidence="2" id="KW-1185">Reference proteome</keyword>
<reference evidence="1 2" key="1">
    <citation type="submission" date="2015-03" db="EMBL/GenBank/DDBJ databases">
        <title>RNA-seq based gene annotation and comparative genomics of four Zymoseptoria species reveal species-specific pathogenicity related genes and transposable element activity.</title>
        <authorList>
            <person name="Grandaubert J."/>
            <person name="Bhattacharyya A."/>
            <person name="Stukenbrock E.H."/>
        </authorList>
    </citation>
    <scope>NUCLEOTIDE SEQUENCE [LARGE SCALE GENOMIC DNA]</scope>
    <source>
        <strain evidence="1 2">Zb18110</strain>
    </source>
</reference>
<dbReference type="Pfam" id="PF13419">
    <property type="entry name" value="HAD_2"/>
    <property type="match status" value="1"/>
</dbReference>
<comment type="caution">
    <text evidence="1">The sequence shown here is derived from an EMBL/GenBank/DDBJ whole genome shotgun (WGS) entry which is preliminary data.</text>
</comment>
<accession>A0A0F4GF77</accession>
<dbReference type="Proteomes" id="UP000033647">
    <property type="component" value="Unassembled WGS sequence"/>
</dbReference>
<evidence type="ECO:0000313" key="1">
    <source>
        <dbReference type="EMBL" id="KJX94840.1"/>
    </source>
</evidence>
<keyword evidence="1" id="KW-0378">Hydrolase</keyword>
<organism evidence="1 2">
    <name type="scientific">Zymoseptoria brevis</name>
    <dbReference type="NCBI Taxonomy" id="1047168"/>
    <lineage>
        <taxon>Eukaryota</taxon>
        <taxon>Fungi</taxon>
        <taxon>Dikarya</taxon>
        <taxon>Ascomycota</taxon>
        <taxon>Pezizomycotina</taxon>
        <taxon>Dothideomycetes</taxon>
        <taxon>Dothideomycetidae</taxon>
        <taxon>Mycosphaerellales</taxon>
        <taxon>Mycosphaerellaceae</taxon>
        <taxon>Zymoseptoria</taxon>
    </lineage>
</organism>
<dbReference type="PANTHER" id="PTHR18901">
    <property type="entry name" value="2-DEOXYGLUCOSE-6-PHOSPHATE PHOSPHATASE 2"/>
    <property type="match status" value="1"/>
</dbReference>
<dbReference type="STRING" id="1047168.A0A0F4GF77"/>
<dbReference type="GO" id="GO:0016791">
    <property type="term" value="F:phosphatase activity"/>
    <property type="evidence" value="ECO:0007669"/>
    <property type="project" value="TreeGrafter"/>
</dbReference>
<protein>
    <submittedName>
        <fullName evidence="1">Haloacid dehalogenase-like hydrolase like protein</fullName>
    </submittedName>
</protein>
<dbReference type="SFLD" id="SFLDG01129">
    <property type="entry name" value="C1.5:_HAD__Beta-PGM__Phosphata"/>
    <property type="match status" value="1"/>
</dbReference>
<dbReference type="InterPro" id="IPR023214">
    <property type="entry name" value="HAD_sf"/>
</dbReference>
<name>A0A0F4GF77_9PEZI</name>
<proteinExistence type="predicted"/>